<dbReference type="Gene3D" id="3.40.50.2300">
    <property type="match status" value="2"/>
</dbReference>
<dbReference type="EMBL" id="CP038436">
    <property type="protein sequence ID" value="QBX57243.1"/>
    <property type="molecule type" value="Genomic_DNA"/>
</dbReference>
<evidence type="ECO:0000256" key="1">
    <source>
        <dbReference type="ARBA" id="ARBA00010062"/>
    </source>
</evidence>
<comment type="similarity">
    <text evidence="1">Belongs to the leucine-binding protein family.</text>
</comment>
<dbReference type="SUPFAM" id="SSF53822">
    <property type="entry name" value="Periplasmic binding protein-like I"/>
    <property type="match status" value="1"/>
</dbReference>
<dbReference type="Proteomes" id="UP000294853">
    <property type="component" value="Chromosome"/>
</dbReference>
<protein>
    <recommendedName>
        <fullName evidence="4">Leucine-binding protein domain-containing protein</fullName>
    </recommendedName>
</protein>
<feature type="chain" id="PRO_5039631928" description="Leucine-binding protein domain-containing protein" evidence="3">
    <location>
        <begin position="24"/>
        <end position="395"/>
    </location>
</feature>
<name>A0A4P7IK80_9ACTN</name>
<accession>A0A4P7IK80</accession>
<dbReference type="InterPro" id="IPR051010">
    <property type="entry name" value="BCAA_transport"/>
</dbReference>
<dbReference type="KEGG" id="nsn:EXE58_18640"/>
<evidence type="ECO:0000313" key="5">
    <source>
        <dbReference type="EMBL" id="QBX57243.1"/>
    </source>
</evidence>
<dbReference type="OrthoDB" id="9772589at2"/>
<dbReference type="PANTHER" id="PTHR30483">
    <property type="entry name" value="LEUCINE-SPECIFIC-BINDING PROTEIN"/>
    <property type="match status" value="1"/>
</dbReference>
<keyword evidence="2 3" id="KW-0732">Signal</keyword>
<evidence type="ECO:0000259" key="4">
    <source>
        <dbReference type="Pfam" id="PF13458"/>
    </source>
</evidence>
<dbReference type="Pfam" id="PF13458">
    <property type="entry name" value="Peripla_BP_6"/>
    <property type="match status" value="1"/>
</dbReference>
<dbReference type="PANTHER" id="PTHR30483:SF6">
    <property type="entry name" value="PERIPLASMIC BINDING PROTEIN OF ABC TRANSPORTER FOR NATURAL AMINO ACIDS"/>
    <property type="match status" value="1"/>
</dbReference>
<feature type="domain" description="Leucine-binding protein" evidence="4">
    <location>
        <begin position="37"/>
        <end position="354"/>
    </location>
</feature>
<dbReference type="InterPro" id="IPR028082">
    <property type="entry name" value="Peripla_BP_I"/>
</dbReference>
<organism evidence="5 6">
    <name type="scientific">Nocardioides seonyuensis</name>
    <dbReference type="NCBI Taxonomy" id="2518371"/>
    <lineage>
        <taxon>Bacteria</taxon>
        <taxon>Bacillati</taxon>
        <taxon>Actinomycetota</taxon>
        <taxon>Actinomycetes</taxon>
        <taxon>Propionibacteriales</taxon>
        <taxon>Nocardioidaceae</taxon>
        <taxon>Nocardioides</taxon>
    </lineage>
</organism>
<evidence type="ECO:0000313" key="6">
    <source>
        <dbReference type="Proteomes" id="UP000294853"/>
    </source>
</evidence>
<dbReference type="RefSeq" id="WP_135269228.1">
    <property type="nucleotide sequence ID" value="NZ_CP038436.1"/>
</dbReference>
<feature type="signal peptide" evidence="3">
    <location>
        <begin position="1"/>
        <end position="23"/>
    </location>
</feature>
<reference evidence="5 6" key="1">
    <citation type="submission" date="2019-03" db="EMBL/GenBank/DDBJ databases">
        <title>Three New Species of Nocardioides, Nocardioides euryhalodurans sp. nov., Nocardioides seonyuensis sp. nov. and Nocardioides eburneoflavus sp. nov. Iolated from Soil.</title>
        <authorList>
            <person name="Roh S.G."/>
            <person name="Lee C."/>
            <person name="Kim M.-K."/>
            <person name="Kim S.B."/>
        </authorList>
    </citation>
    <scope>NUCLEOTIDE SEQUENCE [LARGE SCALE GENOMIC DNA]</scope>
    <source>
        <strain evidence="5 6">MMS17-SY207-3</strain>
    </source>
</reference>
<proteinExistence type="inferred from homology"/>
<dbReference type="InterPro" id="IPR028081">
    <property type="entry name" value="Leu-bd"/>
</dbReference>
<evidence type="ECO:0000256" key="2">
    <source>
        <dbReference type="ARBA" id="ARBA00022729"/>
    </source>
</evidence>
<dbReference type="PROSITE" id="PS51257">
    <property type="entry name" value="PROKAR_LIPOPROTEIN"/>
    <property type="match status" value="1"/>
</dbReference>
<keyword evidence="6" id="KW-1185">Reference proteome</keyword>
<dbReference type="AlphaFoldDB" id="A0A4P7IK80"/>
<gene>
    <name evidence="5" type="ORF">EXE58_18640</name>
</gene>
<sequence length="395" mass="42424">MFDRLPSKLIGAPVAALAAMALAGCGASGASGADDVLKLGVPYPQTGGYADYGANFSDGVRLAVKQVNDDGGIDVDGKKVKVEAVFCDTQVDTAKAASCGRRLASQDGTPAMLISTSAETFPVLAFNESARNPFLVISSSASNKLVTEGNELVARYWFNTHSYMPEFTQLVKEGLESEGLTSQKVAIMQSEDEFGLAWYTTFKEGWEAQGEEVVGHATFALGATDFYPQLTALLKSNPDFVAVPGVCAQIAPIVNQARELGYEGKFIFQISCGPDELAQSVKPAELKGSIFEGSNWDLGSEPVAEFREAFKSEFDRDAVVISADGYAQAMWAISAADEAESTSDPEALRASMDDVLDQEWNILEIRDLEESGETTTTVHPRFYTDATSINDFRGE</sequence>
<evidence type="ECO:0000256" key="3">
    <source>
        <dbReference type="SAM" id="SignalP"/>
    </source>
</evidence>